<keyword evidence="1" id="KW-1133">Transmembrane helix</keyword>
<evidence type="ECO:0000256" key="2">
    <source>
        <dbReference type="SAM" id="SignalP"/>
    </source>
</evidence>
<reference evidence="3 4" key="1">
    <citation type="submission" date="2018-06" db="EMBL/GenBank/DDBJ databases">
        <title>Genomic Encyclopedia of Type Strains, Phase III (KMG-III): the genomes of soil and plant-associated and newly described type strains.</title>
        <authorList>
            <person name="Whitman W."/>
        </authorList>
    </citation>
    <scope>NUCLEOTIDE SEQUENCE [LARGE SCALE GENOMIC DNA]</scope>
    <source>
        <strain evidence="3 4">CECT 9025</strain>
    </source>
</reference>
<feature type="transmembrane region" description="Helical" evidence="1">
    <location>
        <begin position="47"/>
        <end position="66"/>
    </location>
</feature>
<gene>
    <name evidence="3" type="ORF">DFP88_10324</name>
</gene>
<feature type="signal peptide" evidence="2">
    <location>
        <begin position="1"/>
        <end position="23"/>
    </location>
</feature>
<protein>
    <recommendedName>
        <fullName evidence="5">Secreted protein</fullName>
    </recommendedName>
</protein>
<name>A0A318STV1_9RHOB</name>
<dbReference type="EMBL" id="QJTE01000003">
    <property type="protein sequence ID" value="PYE83666.1"/>
    <property type="molecule type" value="Genomic_DNA"/>
</dbReference>
<keyword evidence="2" id="KW-0732">Signal</keyword>
<sequence>MRLTKTLISAALATSLIGTSAMAGGLAVEVVEPPVVVAEPAAPVQRSSWSYIVPLVAVAGLVALAASSDDNDDDTDTEEDDA</sequence>
<evidence type="ECO:0000313" key="4">
    <source>
        <dbReference type="Proteomes" id="UP000248311"/>
    </source>
</evidence>
<dbReference type="RefSeq" id="WP_110814241.1">
    <property type="nucleotide sequence ID" value="NZ_QJTE01000003.1"/>
</dbReference>
<dbReference type="Proteomes" id="UP000248311">
    <property type="component" value="Unassembled WGS sequence"/>
</dbReference>
<keyword evidence="1" id="KW-0812">Transmembrane</keyword>
<evidence type="ECO:0008006" key="5">
    <source>
        <dbReference type="Google" id="ProtNLM"/>
    </source>
</evidence>
<keyword evidence="4" id="KW-1185">Reference proteome</keyword>
<evidence type="ECO:0000313" key="3">
    <source>
        <dbReference type="EMBL" id="PYE83666.1"/>
    </source>
</evidence>
<comment type="caution">
    <text evidence="3">The sequence shown here is derived from an EMBL/GenBank/DDBJ whole genome shotgun (WGS) entry which is preliminary data.</text>
</comment>
<feature type="chain" id="PRO_5016323861" description="Secreted protein" evidence="2">
    <location>
        <begin position="24"/>
        <end position="82"/>
    </location>
</feature>
<keyword evidence="1" id="KW-0472">Membrane</keyword>
<proteinExistence type="predicted"/>
<organism evidence="3 4">
    <name type="scientific">Pseudoroseicyclus aestuarii</name>
    <dbReference type="NCBI Taxonomy" id="1795041"/>
    <lineage>
        <taxon>Bacteria</taxon>
        <taxon>Pseudomonadati</taxon>
        <taxon>Pseudomonadota</taxon>
        <taxon>Alphaproteobacteria</taxon>
        <taxon>Rhodobacterales</taxon>
        <taxon>Paracoccaceae</taxon>
        <taxon>Pseudoroseicyclus</taxon>
    </lineage>
</organism>
<evidence type="ECO:0000256" key="1">
    <source>
        <dbReference type="SAM" id="Phobius"/>
    </source>
</evidence>
<dbReference type="AlphaFoldDB" id="A0A318STV1"/>
<accession>A0A318STV1</accession>